<reference evidence="1 2" key="1">
    <citation type="submission" date="2018-11" db="EMBL/GenBank/DDBJ databases">
        <title>Deinococcus shelandsis sp. nov., isolated from South Shetland Islands soil of Antarctica.</title>
        <authorList>
            <person name="Tian J."/>
        </authorList>
    </citation>
    <scope>NUCLEOTIDE SEQUENCE [LARGE SCALE GENOMIC DNA]</scope>
    <source>
        <strain evidence="1 2">S14-83T</strain>
    </source>
</reference>
<evidence type="ECO:0008006" key="3">
    <source>
        <dbReference type="Google" id="ProtNLM"/>
    </source>
</evidence>
<dbReference type="RefSeq" id="WP_124873780.1">
    <property type="nucleotide sequence ID" value="NZ_CP034184.1"/>
</dbReference>
<keyword evidence="2" id="KW-1185">Reference proteome</keyword>
<organism evidence="1 2">
    <name type="scientific">Deinococcus psychrotolerans</name>
    <dbReference type="NCBI Taxonomy" id="2489213"/>
    <lineage>
        <taxon>Bacteria</taxon>
        <taxon>Thermotogati</taxon>
        <taxon>Deinococcota</taxon>
        <taxon>Deinococci</taxon>
        <taxon>Deinococcales</taxon>
        <taxon>Deinococcaceae</taxon>
        <taxon>Deinococcus</taxon>
    </lineage>
</organism>
<dbReference type="Proteomes" id="UP000276417">
    <property type="component" value="Chromosome 2"/>
</dbReference>
<name>A0A3G8YSS1_9DEIO</name>
<dbReference type="KEGG" id="dph:EHF33_15465"/>
<accession>A0A3G8YSS1</accession>
<dbReference type="InterPro" id="IPR036388">
    <property type="entry name" value="WH-like_DNA-bd_sf"/>
</dbReference>
<evidence type="ECO:0000313" key="1">
    <source>
        <dbReference type="EMBL" id="AZI44286.1"/>
    </source>
</evidence>
<dbReference type="AlphaFoldDB" id="A0A3G8YSS1"/>
<proteinExistence type="predicted"/>
<dbReference type="OrthoDB" id="57591at2"/>
<dbReference type="Gene3D" id="1.10.10.10">
    <property type="entry name" value="Winged helix-like DNA-binding domain superfamily/Winged helix DNA-binding domain"/>
    <property type="match status" value="1"/>
</dbReference>
<protein>
    <recommendedName>
        <fullName evidence="3">Bacterial transcriptional activator domain-containing protein</fullName>
    </recommendedName>
</protein>
<dbReference type="EMBL" id="CP034184">
    <property type="protein sequence ID" value="AZI44286.1"/>
    <property type="molecule type" value="Genomic_DNA"/>
</dbReference>
<evidence type="ECO:0000313" key="2">
    <source>
        <dbReference type="Proteomes" id="UP000276417"/>
    </source>
</evidence>
<sequence length="321" mass="35893">MDVAVEFLSTHPPDERPTNALLVLRAELLRRRGELRQEHLALNFAWAEGKITHEHDLFRVLGLFPALLAVVLTEGWGPPSFQRHQHAPKVALSRTLHLRTLGQVSLTLNGTPVNAVLDKALQALTYVLLEPGTQQDSVADALWSDKDLRRGRQSARSARQSLNTQIKALQTDLGLPAVPLIVSPGRGRENSAWTIAKNFELRCDAQDVLMQVDPAQVEQLYQGPFLPGNDSEWAAHWRRNIDDHVAAVLRQGMNDPNLTPRQSLDRLLRIARIDPGFQAEQDLQALALECRDPVVSRTAQAAISYIQQGEWDLLPSLRMVN</sequence>
<gene>
    <name evidence="1" type="ORF">EHF33_15465</name>
</gene>